<dbReference type="Proteomes" id="UP001239397">
    <property type="component" value="Chromosome"/>
</dbReference>
<dbReference type="SUPFAM" id="SSF51905">
    <property type="entry name" value="FAD/NAD(P)-binding domain"/>
    <property type="match status" value="1"/>
</dbReference>
<evidence type="ECO:0000313" key="4">
    <source>
        <dbReference type="EMBL" id="WIY03201.1"/>
    </source>
</evidence>
<dbReference type="InterPro" id="IPR050493">
    <property type="entry name" value="FAD-dep_Monooxygenase_BioMet"/>
</dbReference>
<keyword evidence="1" id="KW-0560">Oxidoreductase</keyword>
<dbReference type="PANTHER" id="PTHR13789:SF309">
    <property type="entry name" value="PUTATIVE (AFU_ORTHOLOGUE AFUA_6G14510)-RELATED"/>
    <property type="match status" value="1"/>
</dbReference>
<evidence type="ECO:0000259" key="3">
    <source>
        <dbReference type="Pfam" id="PF01494"/>
    </source>
</evidence>
<organism evidence="4 5">
    <name type="scientific">Amycolatopsis mongoliensis</name>
    <dbReference type="NCBI Taxonomy" id="715475"/>
    <lineage>
        <taxon>Bacteria</taxon>
        <taxon>Bacillati</taxon>
        <taxon>Actinomycetota</taxon>
        <taxon>Actinomycetes</taxon>
        <taxon>Pseudonocardiales</taxon>
        <taxon>Pseudonocardiaceae</taxon>
        <taxon>Amycolatopsis</taxon>
    </lineage>
</organism>
<dbReference type="Pfam" id="PF01494">
    <property type="entry name" value="FAD_binding_3"/>
    <property type="match status" value="1"/>
</dbReference>
<accession>A0A9Y2JT54</accession>
<evidence type="ECO:0000256" key="1">
    <source>
        <dbReference type="ARBA" id="ARBA00023002"/>
    </source>
</evidence>
<dbReference type="PANTHER" id="PTHR13789">
    <property type="entry name" value="MONOOXYGENASE"/>
    <property type="match status" value="1"/>
</dbReference>
<dbReference type="GO" id="GO:0004497">
    <property type="term" value="F:monooxygenase activity"/>
    <property type="evidence" value="ECO:0007669"/>
    <property type="project" value="UniProtKB-KW"/>
</dbReference>
<reference evidence="4 5" key="1">
    <citation type="submission" date="2023-06" db="EMBL/GenBank/DDBJ databases">
        <authorList>
            <person name="Oyuntsetseg B."/>
            <person name="Kim S.B."/>
        </authorList>
    </citation>
    <scope>NUCLEOTIDE SEQUENCE [LARGE SCALE GENOMIC DNA]</scope>
    <source>
        <strain evidence="4 5">4-36</strain>
    </source>
</reference>
<keyword evidence="5" id="KW-1185">Reference proteome</keyword>
<dbReference type="PRINTS" id="PR00420">
    <property type="entry name" value="RNGMNOXGNASE"/>
</dbReference>
<sequence>MHAIVVGGGIGGLGAAAGLHAVGWTVTVLEQAEEFGDVGAGISLWPNALRCLDELGVDLGEHLAAQHEGGFRDRRGRRVTRYDTAAFERIHGRPLGAIHRRDLIAALRNAVPAESLKTGAEVTEVREDGRVRFTGGELRADLVVAADGIRSPIRHALFPHHPEPVFSGSTAFRGVTKFPGARLSTSFDRGTEIGVLPLTGDDVYWWVSYVTEPGRRPEDPKEYLQRHFADWHDPIPALIDATPPEAVLYHDLDHLGTPLDTYVRGRIALLGDAAHAMPPFLGQGGCQALEDAMVLAHAVSTEDTTVAALARYDRERRPRSQKVARESVRMGKLGPQLSSPAAIRIRTALLKALPAQVTVRVGKEITGWRPPRLPRPAPPRTP</sequence>
<evidence type="ECO:0000256" key="2">
    <source>
        <dbReference type="ARBA" id="ARBA00023033"/>
    </source>
</evidence>
<gene>
    <name evidence="4" type="ORF">QRX60_04850</name>
</gene>
<feature type="domain" description="FAD-binding" evidence="3">
    <location>
        <begin position="3"/>
        <end position="326"/>
    </location>
</feature>
<proteinExistence type="predicted"/>
<dbReference type="EMBL" id="CP127295">
    <property type="protein sequence ID" value="WIY03201.1"/>
    <property type="molecule type" value="Genomic_DNA"/>
</dbReference>
<dbReference type="Gene3D" id="3.50.50.60">
    <property type="entry name" value="FAD/NAD(P)-binding domain"/>
    <property type="match status" value="1"/>
</dbReference>
<dbReference type="InterPro" id="IPR002938">
    <property type="entry name" value="FAD-bd"/>
</dbReference>
<dbReference type="RefSeq" id="WP_285999601.1">
    <property type="nucleotide sequence ID" value="NZ_CP127295.1"/>
</dbReference>
<dbReference type="AlphaFoldDB" id="A0A9Y2JT54"/>
<dbReference type="GO" id="GO:0071949">
    <property type="term" value="F:FAD binding"/>
    <property type="evidence" value="ECO:0007669"/>
    <property type="project" value="InterPro"/>
</dbReference>
<dbReference type="KEGG" id="amog:QRX60_04850"/>
<keyword evidence="2 4" id="KW-0503">Monooxygenase</keyword>
<evidence type="ECO:0000313" key="5">
    <source>
        <dbReference type="Proteomes" id="UP001239397"/>
    </source>
</evidence>
<protein>
    <submittedName>
        <fullName evidence="4">FAD-dependent monooxygenase</fullName>
    </submittedName>
</protein>
<dbReference type="InterPro" id="IPR036188">
    <property type="entry name" value="FAD/NAD-bd_sf"/>
</dbReference>
<name>A0A9Y2JT54_9PSEU</name>